<dbReference type="Proteomes" id="UP000277294">
    <property type="component" value="Unassembled WGS sequence"/>
</dbReference>
<dbReference type="InterPro" id="IPR036291">
    <property type="entry name" value="NAD(P)-bd_dom_sf"/>
</dbReference>
<dbReference type="GO" id="GO:0016651">
    <property type="term" value="F:oxidoreductase activity, acting on NAD(P)H"/>
    <property type="evidence" value="ECO:0007669"/>
    <property type="project" value="TreeGrafter"/>
</dbReference>
<dbReference type="EC" id="2.3.1.41" evidence="4"/>
<dbReference type="AlphaFoldDB" id="A0A3P4B5F8"/>
<name>A0A3P4B5F8_9BURK</name>
<feature type="domain" description="Enoyl reductase (ER)" evidence="3">
    <location>
        <begin position="24"/>
        <end position="337"/>
    </location>
</feature>
<dbReference type="InterPro" id="IPR020843">
    <property type="entry name" value="ER"/>
</dbReference>
<dbReference type="EMBL" id="UWPJ01000023">
    <property type="protein sequence ID" value="VCU70890.1"/>
    <property type="molecule type" value="Genomic_DNA"/>
</dbReference>
<keyword evidence="1" id="KW-0521">NADP</keyword>
<keyword evidence="4" id="KW-0012">Acyltransferase</keyword>
<evidence type="ECO:0000256" key="1">
    <source>
        <dbReference type="ARBA" id="ARBA00022857"/>
    </source>
</evidence>
<organism evidence="4 5">
    <name type="scientific">Pigmentiphaga humi</name>
    <dbReference type="NCBI Taxonomy" id="2478468"/>
    <lineage>
        <taxon>Bacteria</taxon>
        <taxon>Pseudomonadati</taxon>
        <taxon>Pseudomonadota</taxon>
        <taxon>Betaproteobacteria</taxon>
        <taxon>Burkholderiales</taxon>
        <taxon>Alcaligenaceae</taxon>
        <taxon>Pigmentiphaga</taxon>
    </lineage>
</organism>
<dbReference type="InterPro" id="IPR013154">
    <property type="entry name" value="ADH-like_N"/>
</dbReference>
<dbReference type="NCBIfam" id="TIGR02824">
    <property type="entry name" value="quinone_pig3"/>
    <property type="match status" value="1"/>
</dbReference>
<dbReference type="InterPro" id="IPR013149">
    <property type="entry name" value="ADH-like_C"/>
</dbReference>
<sequence length="339" mass="35432">MMTAFATSKFGSHAMIAIEITQPGGPEVLKPAERPMPSAGKGEILIKVAAAGVNRPDVAQRQGTYPPPPGASDLPGLEVAGTVAAVGEGAQGFAVGDEVCALVNGGGYAEYCAVPATQALPIPKGLSMVEAAGIPETYFTVWSNVFMRGRLAQGESLLVHGGASGIGTTAIQLAKALGNPVYATVGSDDRVAAVEQLGATAGINYKSQDFVEEVARLTDKRGVDVVLDMVAGDYVNRDLQCMADDGRIVIIALLGGAKGQIDFNRVLRRRQTITGSTLRPRSAEFKGEVAQQLKQHVWPLIEAGRLKPVVHATFPLKDAAKAHAMMEAGEHVGKIVLTV</sequence>
<dbReference type="Pfam" id="PF00107">
    <property type="entry name" value="ADH_zinc_N"/>
    <property type="match status" value="1"/>
</dbReference>
<keyword evidence="4" id="KW-0808">Transferase</keyword>
<dbReference type="GO" id="GO:0070402">
    <property type="term" value="F:NADPH binding"/>
    <property type="evidence" value="ECO:0007669"/>
    <property type="project" value="TreeGrafter"/>
</dbReference>
<evidence type="ECO:0000313" key="4">
    <source>
        <dbReference type="EMBL" id="VCU70890.1"/>
    </source>
</evidence>
<reference evidence="4 5" key="1">
    <citation type="submission" date="2018-10" db="EMBL/GenBank/DDBJ databases">
        <authorList>
            <person name="Criscuolo A."/>
        </authorList>
    </citation>
    <scope>NUCLEOTIDE SEQUENCE [LARGE SCALE GENOMIC DNA]</scope>
    <source>
        <strain evidence="4">DnA1</strain>
    </source>
</reference>
<dbReference type="Gene3D" id="3.40.50.720">
    <property type="entry name" value="NAD(P)-binding Rossmann-like Domain"/>
    <property type="match status" value="1"/>
</dbReference>
<evidence type="ECO:0000313" key="5">
    <source>
        <dbReference type="Proteomes" id="UP000277294"/>
    </source>
</evidence>
<dbReference type="InterPro" id="IPR014189">
    <property type="entry name" value="Quinone_OxRdtase_PIG3"/>
</dbReference>
<dbReference type="Gene3D" id="3.90.180.10">
    <property type="entry name" value="Medium-chain alcohol dehydrogenases, catalytic domain"/>
    <property type="match status" value="1"/>
</dbReference>
<gene>
    <name evidence="4" type="primary">ppsC_3</name>
    <name evidence="4" type="ORF">PIGHUM_02969</name>
</gene>
<dbReference type="PANTHER" id="PTHR48106">
    <property type="entry name" value="QUINONE OXIDOREDUCTASE PIG3-RELATED"/>
    <property type="match status" value="1"/>
</dbReference>
<evidence type="ECO:0000259" key="3">
    <source>
        <dbReference type="SMART" id="SM00829"/>
    </source>
</evidence>
<dbReference type="GO" id="GO:0004315">
    <property type="term" value="F:3-oxoacyl-[acyl-carrier-protein] synthase activity"/>
    <property type="evidence" value="ECO:0007669"/>
    <property type="project" value="UniProtKB-EC"/>
</dbReference>
<accession>A0A3P4B5F8</accession>
<dbReference type="SUPFAM" id="SSF51735">
    <property type="entry name" value="NAD(P)-binding Rossmann-fold domains"/>
    <property type="match status" value="1"/>
</dbReference>
<keyword evidence="2" id="KW-0560">Oxidoreductase</keyword>
<evidence type="ECO:0000256" key="2">
    <source>
        <dbReference type="ARBA" id="ARBA00023002"/>
    </source>
</evidence>
<dbReference type="PANTHER" id="PTHR48106:SF8">
    <property type="entry name" value="OS02G0805600 PROTEIN"/>
    <property type="match status" value="1"/>
</dbReference>
<dbReference type="CDD" id="cd05276">
    <property type="entry name" value="p53_inducible_oxidoreductase"/>
    <property type="match status" value="1"/>
</dbReference>
<dbReference type="InterPro" id="IPR011032">
    <property type="entry name" value="GroES-like_sf"/>
</dbReference>
<proteinExistence type="predicted"/>
<dbReference type="Pfam" id="PF08240">
    <property type="entry name" value="ADH_N"/>
    <property type="match status" value="1"/>
</dbReference>
<dbReference type="SUPFAM" id="SSF50129">
    <property type="entry name" value="GroES-like"/>
    <property type="match status" value="1"/>
</dbReference>
<protein>
    <submittedName>
        <fullName evidence="4">Phthiocerol synthesis polyketide synthase type I PpsC</fullName>
        <ecNumber evidence="4">2.3.1.41</ecNumber>
    </submittedName>
</protein>
<keyword evidence="5" id="KW-1185">Reference proteome</keyword>
<dbReference type="SMART" id="SM00829">
    <property type="entry name" value="PKS_ER"/>
    <property type="match status" value="1"/>
</dbReference>